<dbReference type="AlphaFoldDB" id="A0A1M4PKD0"/>
<organism evidence="2 3">
    <name type="scientific">[Clostridium] ultunense Esp</name>
    <dbReference type="NCBI Taxonomy" id="1288971"/>
    <lineage>
        <taxon>Bacteria</taxon>
        <taxon>Bacillati</taxon>
        <taxon>Bacillota</taxon>
        <taxon>Tissierellia</taxon>
        <taxon>Tissierellales</taxon>
        <taxon>Tepidimicrobiaceae</taxon>
        <taxon>Schnuerera</taxon>
    </lineage>
</organism>
<evidence type="ECO:0000256" key="1">
    <source>
        <dbReference type="SAM" id="Coils"/>
    </source>
</evidence>
<accession>A0A1M4PKD0</accession>
<reference evidence="2 3" key="1">
    <citation type="submission" date="2016-11" db="EMBL/GenBank/DDBJ databases">
        <authorList>
            <person name="Manzoor S."/>
        </authorList>
    </citation>
    <scope>NUCLEOTIDE SEQUENCE [LARGE SCALE GENOMIC DNA]</scope>
    <source>
        <strain evidence="2">Clostridium ultunense strain Esp</strain>
    </source>
</reference>
<dbReference type="EMBL" id="LT669839">
    <property type="protein sequence ID" value="SHD75930.1"/>
    <property type="molecule type" value="Genomic_DNA"/>
</dbReference>
<dbReference type="OrthoDB" id="9871041at2"/>
<sequence>MDKINNIEIPKLISPDIIESVIENEEALSALFHLQEEECFLKKGSSRIAWNSKMLKFILCDIQIYLKGSKYKKEDVEEINTNDKFDIYINVSDISNKKIVENHEKEIKRIKEWLESIEIELENIKKVLKEKNTRNWGTIKNK</sequence>
<feature type="coiled-coil region" evidence="1">
    <location>
        <begin position="100"/>
        <end position="134"/>
    </location>
</feature>
<protein>
    <submittedName>
        <fullName evidence="2">Uncharacterized protein</fullName>
    </submittedName>
</protein>
<proteinExistence type="predicted"/>
<evidence type="ECO:0000313" key="2">
    <source>
        <dbReference type="EMBL" id="SHD75930.1"/>
    </source>
</evidence>
<dbReference type="RefSeq" id="WP_025640402.1">
    <property type="nucleotide sequence ID" value="NZ_LT669839.1"/>
</dbReference>
<dbReference type="Proteomes" id="UP000245423">
    <property type="component" value="Chromosome 1"/>
</dbReference>
<keyword evidence="1" id="KW-0175">Coiled coil</keyword>
<name>A0A1M4PKD0_9FIRM</name>
<keyword evidence="3" id="KW-1185">Reference proteome</keyword>
<gene>
    <name evidence="2" type="ORF">CUESP1_0544</name>
</gene>
<evidence type="ECO:0000313" key="3">
    <source>
        <dbReference type="Proteomes" id="UP000245423"/>
    </source>
</evidence>